<dbReference type="SUPFAM" id="SSF49464">
    <property type="entry name" value="Carboxypeptidase regulatory domain-like"/>
    <property type="match status" value="1"/>
</dbReference>
<evidence type="ECO:0000259" key="6">
    <source>
        <dbReference type="PROSITE" id="PS51123"/>
    </source>
</evidence>
<dbReference type="PRINTS" id="PR01021">
    <property type="entry name" value="OMPADOMAIN"/>
</dbReference>
<dbReference type="Gene3D" id="2.60.40.1120">
    <property type="entry name" value="Carboxypeptidase-like, regulatory domain"/>
    <property type="match status" value="1"/>
</dbReference>
<dbReference type="Pfam" id="PF00691">
    <property type="entry name" value="OmpA"/>
    <property type="match status" value="1"/>
</dbReference>
<dbReference type="PROSITE" id="PS51123">
    <property type="entry name" value="OMPA_2"/>
    <property type="match status" value="1"/>
</dbReference>
<dbReference type="SUPFAM" id="SSF48452">
    <property type="entry name" value="TPR-like"/>
    <property type="match status" value="1"/>
</dbReference>
<name>A0A4U3L7U1_9BACT</name>
<keyword evidence="2 5" id="KW-0472">Membrane</keyword>
<dbReference type="InterPro" id="IPR011042">
    <property type="entry name" value="6-blade_b-propeller_TolB-like"/>
</dbReference>
<dbReference type="Gene3D" id="2.120.10.30">
    <property type="entry name" value="TolB, C-terminal domain"/>
    <property type="match status" value="1"/>
</dbReference>
<feature type="repeat" description="TPR" evidence="4">
    <location>
        <begin position="52"/>
        <end position="85"/>
    </location>
</feature>
<gene>
    <name evidence="7" type="ORF">FC093_07575</name>
</gene>
<keyword evidence="4" id="KW-0802">TPR repeat</keyword>
<dbReference type="InterPro" id="IPR050330">
    <property type="entry name" value="Bact_OuterMem_StrucFunc"/>
</dbReference>
<evidence type="ECO:0000313" key="8">
    <source>
        <dbReference type="Proteomes" id="UP000305848"/>
    </source>
</evidence>
<dbReference type="Gene3D" id="3.30.1330.60">
    <property type="entry name" value="OmpA-like domain"/>
    <property type="match status" value="1"/>
</dbReference>
<dbReference type="Gene3D" id="1.25.40.10">
    <property type="entry name" value="Tetratricopeptide repeat domain"/>
    <property type="match status" value="1"/>
</dbReference>
<keyword evidence="8" id="KW-1185">Reference proteome</keyword>
<dbReference type="InterPro" id="IPR019734">
    <property type="entry name" value="TPR_rpt"/>
</dbReference>
<dbReference type="InterPro" id="IPR006664">
    <property type="entry name" value="OMP_bac"/>
</dbReference>
<evidence type="ECO:0000256" key="2">
    <source>
        <dbReference type="ARBA" id="ARBA00023136"/>
    </source>
</evidence>
<evidence type="ECO:0000256" key="4">
    <source>
        <dbReference type="PROSITE-ProRule" id="PRU00339"/>
    </source>
</evidence>
<dbReference type="SUPFAM" id="SSF103088">
    <property type="entry name" value="OmpA-like"/>
    <property type="match status" value="1"/>
</dbReference>
<accession>A0A4U3L7U1</accession>
<keyword evidence="7" id="KW-0282">Flagellum</keyword>
<dbReference type="AlphaFoldDB" id="A0A4U3L7U1"/>
<evidence type="ECO:0000256" key="1">
    <source>
        <dbReference type="ARBA" id="ARBA00004442"/>
    </source>
</evidence>
<keyword evidence="7" id="KW-0966">Cell projection</keyword>
<feature type="domain" description="OmpA-like" evidence="6">
    <location>
        <begin position="507"/>
        <end position="623"/>
    </location>
</feature>
<dbReference type="InterPro" id="IPR011659">
    <property type="entry name" value="WD40"/>
</dbReference>
<dbReference type="Proteomes" id="UP000305848">
    <property type="component" value="Unassembled WGS sequence"/>
</dbReference>
<sequence length="623" mass="68837">MCLHLFAQKKNDKQLQKAQDAYDAAMLQLRDGLVRDAVPLLGKAIEYNPAFTDAYLSLAGVYGEMKDYAKAVGYFRKAQAIDSAYAKYYLLPCSINLAALGKFNEALAAVDSFLMIKNLGEKSIKAGNYRKECYQFAIDYAAKHPNTNYVFAPQNLGDSINSKQSEYYPSFTIDDSTFVFTRRGEGIREDFIESTKTKDGYTASQAINGDINIEPSKGAINISQDGEWLLFAGNFSGKGFGNFDIYQSYNTPKGWSEPFNLGTNINTEFWESGPSLSPDKNALYFSSDRPGGYGGKDLYVSYRQSNGKWGAAQNMGPSVNTAGDELAPFIHADNQTLYYTSNGLPGYGGTDIYMLRKNGIQWSAPENLGFPINTVDNEGSLFVASDGVTAYYASDRADSRGGLDLYKFELDKAIQPAKTLYVKGYVTDAATGKGLPSAVELTDDSNEQVINKVQTDGTGFYFITLPVGKDYTFTVNRKGYLFYSDVFPLSKKQPDSTYQKDIQLQPLQLNAAVTFKNIQFQTNSYQLEPVSMIELNKLLQLMTENPTIKVQVNGHTDNVGTPAANLNLSTNRAKAVVDYLISKGIDAKRLQYKGFGETKPIADNNSEEGKAKNRRTEFVITGL</sequence>
<evidence type="ECO:0000313" key="7">
    <source>
        <dbReference type="EMBL" id="TKK69926.1"/>
    </source>
</evidence>
<evidence type="ECO:0000256" key="3">
    <source>
        <dbReference type="ARBA" id="ARBA00023237"/>
    </source>
</evidence>
<comment type="caution">
    <text evidence="7">The sequence shown here is derived from an EMBL/GenBank/DDBJ whole genome shotgun (WGS) entry which is preliminary data.</text>
</comment>
<keyword evidence="7" id="KW-0969">Cilium</keyword>
<dbReference type="CDD" id="cd07185">
    <property type="entry name" value="OmpA_C-like"/>
    <property type="match status" value="1"/>
</dbReference>
<dbReference type="SUPFAM" id="SSF82171">
    <property type="entry name" value="DPP6 N-terminal domain-like"/>
    <property type="match status" value="1"/>
</dbReference>
<dbReference type="OrthoDB" id="9809364at2"/>
<comment type="subcellular location">
    <subcellularLocation>
        <location evidence="1">Cell outer membrane</location>
    </subcellularLocation>
</comment>
<dbReference type="SMART" id="SM00028">
    <property type="entry name" value="TPR"/>
    <property type="match status" value="2"/>
</dbReference>
<dbReference type="PANTHER" id="PTHR30329">
    <property type="entry name" value="STATOR ELEMENT OF FLAGELLAR MOTOR COMPLEX"/>
    <property type="match status" value="1"/>
</dbReference>
<dbReference type="GO" id="GO:0009279">
    <property type="term" value="C:cell outer membrane"/>
    <property type="evidence" value="ECO:0007669"/>
    <property type="project" value="UniProtKB-SubCell"/>
</dbReference>
<dbReference type="InterPro" id="IPR006665">
    <property type="entry name" value="OmpA-like"/>
</dbReference>
<dbReference type="InterPro" id="IPR008969">
    <property type="entry name" value="CarboxyPept-like_regulatory"/>
</dbReference>
<dbReference type="InterPro" id="IPR011990">
    <property type="entry name" value="TPR-like_helical_dom_sf"/>
</dbReference>
<dbReference type="EMBL" id="SZQL01000004">
    <property type="protein sequence ID" value="TKK69926.1"/>
    <property type="molecule type" value="Genomic_DNA"/>
</dbReference>
<dbReference type="Pfam" id="PF07676">
    <property type="entry name" value="PD40"/>
    <property type="match status" value="4"/>
</dbReference>
<dbReference type="PRINTS" id="PR01023">
    <property type="entry name" value="NAFLGMOTY"/>
</dbReference>
<dbReference type="PROSITE" id="PS50005">
    <property type="entry name" value="TPR"/>
    <property type="match status" value="1"/>
</dbReference>
<protein>
    <submittedName>
        <fullName evidence="7">Flagellar motor protein MotB</fullName>
    </submittedName>
</protein>
<proteinExistence type="predicted"/>
<dbReference type="PANTHER" id="PTHR30329:SF21">
    <property type="entry name" value="LIPOPROTEIN YIAD-RELATED"/>
    <property type="match status" value="1"/>
</dbReference>
<evidence type="ECO:0000256" key="5">
    <source>
        <dbReference type="PROSITE-ProRule" id="PRU00473"/>
    </source>
</evidence>
<reference evidence="7 8" key="1">
    <citation type="submission" date="2019-05" db="EMBL/GenBank/DDBJ databases">
        <title>Panacibacter sp. strain 17mud1-8 Genome sequencing and assembly.</title>
        <authorList>
            <person name="Chhetri G."/>
        </authorList>
    </citation>
    <scope>NUCLEOTIDE SEQUENCE [LARGE SCALE GENOMIC DNA]</scope>
    <source>
        <strain evidence="7 8">17mud1-8</strain>
    </source>
</reference>
<keyword evidence="3" id="KW-0998">Cell outer membrane</keyword>
<organism evidence="7 8">
    <name type="scientific">Ilyomonas limi</name>
    <dbReference type="NCBI Taxonomy" id="2575867"/>
    <lineage>
        <taxon>Bacteria</taxon>
        <taxon>Pseudomonadati</taxon>
        <taxon>Bacteroidota</taxon>
        <taxon>Chitinophagia</taxon>
        <taxon>Chitinophagales</taxon>
        <taxon>Chitinophagaceae</taxon>
        <taxon>Ilyomonas</taxon>
    </lineage>
</organism>
<dbReference type="InterPro" id="IPR036737">
    <property type="entry name" value="OmpA-like_sf"/>
</dbReference>
<dbReference type="RefSeq" id="WP_137261148.1">
    <property type="nucleotide sequence ID" value="NZ_SZQL01000004.1"/>
</dbReference>